<feature type="transmembrane region" description="Helical" evidence="1">
    <location>
        <begin position="47"/>
        <end position="69"/>
    </location>
</feature>
<keyword evidence="1" id="KW-0812">Transmembrane</keyword>
<sequence>MGCGVVVVEVAAAAIDFYIDRDARLAFSTEIFLSQRRKNSHPKEMQSFCLFVCLLVGWLVLICYFVGLFGLPRHAYEVVSLRCFACELWLLGGLRY</sequence>
<dbReference type="EMBL" id="JYDH01000014">
    <property type="protein sequence ID" value="KRY40203.1"/>
    <property type="molecule type" value="Genomic_DNA"/>
</dbReference>
<evidence type="ECO:0000313" key="3">
    <source>
        <dbReference type="Proteomes" id="UP000054776"/>
    </source>
</evidence>
<gene>
    <name evidence="2" type="ORF">T01_919</name>
</gene>
<dbReference type="AlphaFoldDB" id="A0A0V1BSJ4"/>
<dbReference type="OrthoDB" id="10564121at2759"/>
<evidence type="ECO:0000313" key="2">
    <source>
        <dbReference type="EMBL" id="KRY40203.1"/>
    </source>
</evidence>
<dbReference type="Proteomes" id="UP000054776">
    <property type="component" value="Unassembled WGS sequence"/>
</dbReference>
<proteinExistence type="predicted"/>
<name>A0A0V1BSJ4_TRISP</name>
<comment type="caution">
    <text evidence="2">The sequence shown here is derived from an EMBL/GenBank/DDBJ whole genome shotgun (WGS) entry which is preliminary data.</text>
</comment>
<protein>
    <submittedName>
        <fullName evidence="2">Uncharacterized protein</fullName>
    </submittedName>
</protein>
<dbReference type="InParanoid" id="A0A0V1BSJ4"/>
<keyword evidence="3" id="KW-1185">Reference proteome</keyword>
<organism evidence="2 3">
    <name type="scientific">Trichinella spiralis</name>
    <name type="common">Trichina worm</name>
    <dbReference type="NCBI Taxonomy" id="6334"/>
    <lineage>
        <taxon>Eukaryota</taxon>
        <taxon>Metazoa</taxon>
        <taxon>Ecdysozoa</taxon>
        <taxon>Nematoda</taxon>
        <taxon>Enoplea</taxon>
        <taxon>Dorylaimia</taxon>
        <taxon>Trichinellida</taxon>
        <taxon>Trichinellidae</taxon>
        <taxon>Trichinella</taxon>
    </lineage>
</organism>
<keyword evidence="1" id="KW-0472">Membrane</keyword>
<evidence type="ECO:0000256" key="1">
    <source>
        <dbReference type="SAM" id="Phobius"/>
    </source>
</evidence>
<accession>A0A0V1BSJ4</accession>
<keyword evidence="1" id="KW-1133">Transmembrane helix</keyword>
<reference evidence="2 3" key="1">
    <citation type="submission" date="2015-01" db="EMBL/GenBank/DDBJ databases">
        <title>Evolution of Trichinella species and genotypes.</title>
        <authorList>
            <person name="Korhonen P.K."/>
            <person name="Edoardo P."/>
            <person name="Giuseppe L.R."/>
            <person name="Gasser R.B."/>
        </authorList>
    </citation>
    <scope>NUCLEOTIDE SEQUENCE [LARGE SCALE GENOMIC DNA]</scope>
    <source>
        <strain evidence="2">ISS3</strain>
    </source>
</reference>